<dbReference type="STRING" id="742152.A0A2H3JDQ6"/>
<keyword evidence="1" id="KW-0472">Membrane</keyword>
<protein>
    <submittedName>
        <fullName evidence="2">Phosphoglycerate mutase-like protein</fullName>
    </submittedName>
</protein>
<dbReference type="EMBL" id="KB468053">
    <property type="protein sequence ID" value="PCH40370.1"/>
    <property type="molecule type" value="Genomic_DNA"/>
</dbReference>
<keyword evidence="1" id="KW-0812">Transmembrane</keyword>
<dbReference type="Proteomes" id="UP000218811">
    <property type="component" value="Unassembled WGS sequence"/>
</dbReference>
<name>A0A2H3JDQ6_WOLCO</name>
<dbReference type="GO" id="GO:0016791">
    <property type="term" value="F:phosphatase activity"/>
    <property type="evidence" value="ECO:0007669"/>
    <property type="project" value="TreeGrafter"/>
</dbReference>
<dbReference type="PANTHER" id="PTHR11567">
    <property type="entry name" value="ACID PHOSPHATASE-RELATED"/>
    <property type="match status" value="1"/>
</dbReference>
<evidence type="ECO:0000256" key="1">
    <source>
        <dbReference type="SAM" id="Phobius"/>
    </source>
</evidence>
<organism evidence="2 3">
    <name type="scientific">Wolfiporia cocos (strain MD-104)</name>
    <name type="common">Brown rot fungus</name>
    <dbReference type="NCBI Taxonomy" id="742152"/>
    <lineage>
        <taxon>Eukaryota</taxon>
        <taxon>Fungi</taxon>
        <taxon>Dikarya</taxon>
        <taxon>Basidiomycota</taxon>
        <taxon>Agaricomycotina</taxon>
        <taxon>Agaricomycetes</taxon>
        <taxon>Polyporales</taxon>
        <taxon>Phaeolaceae</taxon>
        <taxon>Wolfiporia</taxon>
    </lineage>
</organism>
<dbReference type="SUPFAM" id="SSF53254">
    <property type="entry name" value="Phosphoglycerate mutase-like"/>
    <property type="match status" value="1"/>
</dbReference>
<dbReference type="PANTHER" id="PTHR11567:SF142">
    <property type="entry name" value="PHOSPHOGLYCERATE MUTASE-LIKE PROTEIN"/>
    <property type="match status" value="1"/>
</dbReference>
<keyword evidence="1" id="KW-1133">Transmembrane helix</keyword>
<reference evidence="2 3" key="1">
    <citation type="journal article" date="2012" name="Science">
        <title>The Paleozoic origin of enzymatic lignin decomposition reconstructed from 31 fungal genomes.</title>
        <authorList>
            <person name="Floudas D."/>
            <person name="Binder M."/>
            <person name="Riley R."/>
            <person name="Barry K."/>
            <person name="Blanchette R.A."/>
            <person name="Henrissat B."/>
            <person name="Martinez A.T."/>
            <person name="Otillar R."/>
            <person name="Spatafora J.W."/>
            <person name="Yadav J.S."/>
            <person name="Aerts A."/>
            <person name="Benoit I."/>
            <person name="Boyd A."/>
            <person name="Carlson A."/>
            <person name="Copeland A."/>
            <person name="Coutinho P.M."/>
            <person name="de Vries R.P."/>
            <person name="Ferreira P."/>
            <person name="Findley K."/>
            <person name="Foster B."/>
            <person name="Gaskell J."/>
            <person name="Glotzer D."/>
            <person name="Gorecki P."/>
            <person name="Heitman J."/>
            <person name="Hesse C."/>
            <person name="Hori C."/>
            <person name="Igarashi K."/>
            <person name="Jurgens J.A."/>
            <person name="Kallen N."/>
            <person name="Kersten P."/>
            <person name="Kohler A."/>
            <person name="Kuees U."/>
            <person name="Kumar T.K.A."/>
            <person name="Kuo A."/>
            <person name="LaButti K."/>
            <person name="Larrondo L.F."/>
            <person name="Lindquist E."/>
            <person name="Ling A."/>
            <person name="Lombard V."/>
            <person name="Lucas S."/>
            <person name="Lundell T."/>
            <person name="Martin R."/>
            <person name="McLaughlin D.J."/>
            <person name="Morgenstern I."/>
            <person name="Morin E."/>
            <person name="Murat C."/>
            <person name="Nagy L.G."/>
            <person name="Nolan M."/>
            <person name="Ohm R.A."/>
            <person name="Patyshakuliyeva A."/>
            <person name="Rokas A."/>
            <person name="Ruiz-Duenas F.J."/>
            <person name="Sabat G."/>
            <person name="Salamov A."/>
            <person name="Samejima M."/>
            <person name="Schmutz J."/>
            <person name="Slot J.C."/>
            <person name="St John F."/>
            <person name="Stenlid J."/>
            <person name="Sun H."/>
            <person name="Sun S."/>
            <person name="Syed K."/>
            <person name="Tsang A."/>
            <person name="Wiebenga A."/>
            <person name="Young D."/>
            <person name="Pisabarro A."/>
            <person name="Eastwood D.C."/>
            <person name="Martin F."/>
            <person name="Cullen D."/>
            <person name="Grigoriev I.V."/>
            <person name="Hibbett D.S."/>
        </authorList>
    </citation>
    <scope>NUCLEOTIDE SEQUENCE [LARGE SCALE GENOMIC DNA]</scope>
    <source>
        <strain evidence="2 3">MD-104</strain>
    </source>
</reference>
<dbReference type="AlphaFoldDB" id="A0A2H3JDQ6"/>
<accession>A0A2H3JDQ6</accession>
<gene>
    <name evidence="2" type="ORF">WOLCODRAFT_24044</name>
</gene>
<dbReference type="Gene3D" id="3.40.50.1240">
    <property type="entry name" value="Phosphoglycerate mutase-like"/>
    <property type="match status" value="1"/>
</dbReference>
<dbReference type="OrthoDB" id="258392at2759"/>
<sequence>MSESVVIGAVIIARHGDRQEFYQDPDTYAVTSTEITPLGEAQEWQLGNLLRSIYLNATSPSYIMDIAPYTSTFDGTQVEVYADNSGTDEVIMDSCAAAVQGMWQATTAENITLANGTTITSPLGGYQYVPINAVDPDTDLSLEGTTDCTAFSQRTESFYNSSMFAEKAKESAAFLDELSPYVGGRSVELSNMWNIYDYMNVQSVHNATYTLPAAYLEQAFTLASWHEYNVFSDSSFTGVGNIAFQTMLPGVLSSFQRIANSSDPLKLSYYEVSYKPFMSLFNMTGVNNAGVPAALVDYASSIVLEVRQSESSTEPLIRFQFKNGSADANFTRYSMSFSGWNGASGADVPLSTFLTAFEPAAINTTLQWCNVCGQTTERGCATALAAADYANGSGARHQKITPVGAGFLGAGLTAAVFLMALGVLLLLGVLTLGAGRFRRRRSVAAAEKRDTKLRGDELELHSEANSLAQAQV</sequence>
<feature type="transmembrane region" description="Helical" evidence="1">
    <location>
        <begin position="407"/>
        <end position="432"/>
    </location>
</feature>
<dbReference type="OMA" id="WHEYNVF"/>
<keyword evidence="3" id="KW-1185">Reference proteome</keyword>
<evidence type="ECO:0000313" key="2">
    <source>
        <dbReference type="EMBL" id="PCH40370.1"/>
    </source>
</evidence>
<dbReference type="InterPro" id="IPR050645">
    <property type="entry name" value="Histidine_acid_phosphatase"/>
</dbReference>
<proteinExistence type="predicted"/>
<dbReference type="InterPro" id="IPR029033">
    <property type="entry name" value="His_PPase_superfam"/>
</dbReference>
<evidence type="ECO:0000313" key="3">
    <source>
        <dbReference type="Proteomes" id="UP000218811"/>
    </source>
</evidence>